<dbReference type="PANTHER" id="PTHR43308:SF5">
    <property type="entry name" value="S-LAYER PROTEIN _ PEPTIDOGLYCAN ENDO-BETA-N-ACETYLGLUCOSAMINIDASE"/>
    <property type="match status" value="1"/>
</dbReference>
<evidence type="ECO:0000256" key="2">
    <source>
        <dbReference type="SAM" id="MobiDB-lite"/>
    </source>
</evidence>
<feature type="compositionally biased region" description="Basic and acidic residues" evidence="2">
    <location>
        <begin position="1142"/>
        <end position="1151"/>
    </location>
</feature>
<dbReference type="InterPro" id="IPR032179">
    <property type="entry name" value="Cry22Aa_Ig-like"/>
</dbReference>
<evidence type="ECO:0000313" key="4">
    <source>
        <dbReference type="EMBL" id="XDK32343.1"/>
    </source>
</evidence>
<feature type="region of interest" description="Disordered" evidence="2">
    <location>
        <begin position="774"/>
        <end position="805"/>
    </location>
</feature>
<dbReference type="InterPro" id="IPR001119">
    <property type="entry name" value="SLH_dom"/>
</dbReference>
<dbReference type="InterPro" id="IPR013783">
    <property type="entry name" value="Ig-like_fold"/>
</dbReference>
<dbReference type="RefSeq" id="WP_368653046.1">
    <property type="nucleotide sequence ID" value="NZ_CP162599.1"/>
</dbReference>
<dbReference type="Pfam" id="PF16403">
    <property type="entry name" value="Bact_surface_Ig-like"/>
    <property type="match status" value="1"/>
</dbReference>
<sequence length="1344" mass="146883">MKVTFFDGKLAAMLLCVLALTLFAVPVESVKASMNIEFNASDHVRKYVEMGGRKWIVVDVVDGKPYLMMDSIYKKRQWHTFNDNRNANQIFGFLNDEFDQIITAEEDRDLIAETEWQIRSMEPAKYNTEYDTAGGSDIYPLSITQKLGLPSHKDNSLCSNFQPVLSSTAVWTRTPSYYNTVQIIATRSSGAGCGFDTPNANNSTIGVQPVLYLKDSVRIRGGTGSNTNPYVLSVTSDPTGANIIEANGTTNEVTVQNVPAYITVNVYAADGTTLIGSNKNGSSPGTVTVSVSKDLRWKDKVYVTFTQPGKAESGQVEATVIDVDPPTFDIEVPSTPSNTNVTVTVNVKDASDIVEFNWAMGIRDIHYFRTGSGDDIEGNSFVVTENGNYTVYAKDAAGYDAVESMTITTIDRDPPELSDVYISSSNLNPALAKVGDEIVLTFKASEALSGLPQVTISGQTATIADMGGLEYQATYTMQETDPEGVIKFTIHYRDLAGNVGLGVTSTSDGFEIRFVRTPPAKPTFSADITVPTQSNVKVTIVCPEEEDVSHCEYRTEDDVSWTAYAQPIEMNENGTIYARAVDEAGNVSDIAEYTVDNIDRDPPSAPTLSADITVPTKETVKVTVGCPGDADYCEYRIEDDASWTVYVQPIEMNENGTIYARAVDEAGNVSGIAEYTVDNIDHEPPTVFDVSITSSNDNREWAKVGDVISLTFKASETLAALPVVTIAEQPAAVTSLGSDAYQATYTMQGTEIEDVVAFTIDYTDLAGHDGAQITTTADGSQVKFDRTPPASATLHPDNSGPTNQDVTVTIVYPGDAYLRQYRMSEEEPWQEYKDPVVLSENGTVYARSIDEAGNVSDEATYVVSNIDKDKPIIEPAVFNPDKLTNQNVTVTVAVYDQSSGIVDTRWTIGEQPVEYFDLGGTSFDGSFVVKMNGTYTIYALDEAGNQAVASFTVSHIFREKPDITLTAMPTDPTNSSVSVTVSVYAQHGIEVQKYDFGQHPLEYFATSGETLGSDPIEMKDNGWVSVYVRDYAGNEAVEYLEITNIDRDKPVIQLIGLDRMQIPRGGVFTDPGATAWDEQDGDLSAAIVVSGDVVNSNLSGTYQLEYRVADRAGNEADPVIRTVIVYSPSSNDSKTISPIRTNKPDESDKPDVTDEIEADEEELQPLNLTDIENHWAQEAMQQLSARGIISGYPDGTFRPDNPITRAEFLVMLMRLLGPEEEEAELAFVDREHIGSWAERAIAQALKLGIVQGYGDGSFRAHQQITRTEMSVMIARAIGLSEETVEHTRFEDDEDIPSWAKAAVEAMRKQEIIQGRGNNQFVPNASATRAEAAMIMLRIISIIES</sequence>
<gene>
    <name evidence="4" type="ORF">AB4Y30_15230</name>
</gene>
<keyword evidence="1" id="KW-0732">Signal</keyword>
<dbReference type="PANTHER" id="PTHR43308">
    <property type="entry name" value="OUTER MEMBRANE PROTEIN ALPHA-RELATED"/>
    <property type="match status" value="1"/>
</dbReference>
<feature type="compositionally biased region" description="Polar residues" evidence="2">
    <location>
        <begin position="1130"/>
        <end position="1140"/>
    </location>
</feature>
<feature type="domain" description="SLH" evidence="3">
    <location>
        <begin position="1163"/>
        <end position="1226"/>
    </location>
</feature>
<protein>
    <submittedName>
        <fullName evidence="4">S-layer homology domain-containing protein</fullName>
    </submittedName>
</protein>
<dbReference type="Gene3D" id="2.60.40.10">
    <property type="entry name" value="Immunoglobulins"/>
    <property type="match status" value="2"/>
</dbReference>
<name>A0AB39HMB9_9BACI</name>
<reference evidence="4" key="1">
    <citation type="submission" date="2024-07" db="EMBL/GenBank/DDBJ databases">
        <title>Halotolerant mesophilic bacterium Ornithinibacillus sp. 4-3, sp. nov., isolated from soil.</title>
        <authorList>
            <person name="Sidarenka A.V."/>
            <person name="Guliayeva D.E."/>
            <person name="Leanovich S.I."/>
            <person name="Hileuskaya K.S."/>
            <person name="Akhremchuk A.E."/>
            <person name="Sikolenko M.A."/>
            <person name="Valentovich L.N."/>
        </authorList>
    </citation>
    <scope>NUCLEOTIDE SEQUENCE</scope>
    <source>
        <strain evidence="4">4-3</strain>
    </source>
</reference>
<dbReference type="PROSITE" id="PS51272">
    <property type="entry name" value="SLH"/>
    <property type="match status" value="3"/>
</dbReference>
<feature type="domain" description="SLH" evidence="3">
    <location>
        <begin position="1286"/>
        <end position="1344"/>
    </location>
</feature>
<evidence type="ECO:0000259" key="3">
    <source>
        <dbReference type="PROSITE" id="PS51272"/>
    </source>
</evidence>
<feature type="region of interest" description="Disordered" evidence="2">
    <location>
        <begin position="1130"/>
        <end position="1151"/>
    </location>
</feature>
<dbReference type="Pfam" id="PF00395">
    <property type="entry name" value="SLH"/>
    <property type="match status" value="3"/>
</dbReference>
<proteinExistence type="predicted"/>
<accession>A0AB39HMB9</accession>
<evidence type="ECO:0000256" key="1">
    <source>
        <dbReference type="ARBA" id="ARBA00022729"/>
    </source>
</evidence>
<dbReference type="InterPro" id="IPR051465">
    <property type="entry name" value="Cell_Envelope_Struct_Comp"/>
</dbReference>
<organism evidence="4">
    <name type="scientific">Ornithinibacillus sp. 4-3</name>
    <dbReference type="NCBI Taxonomy" id="3231488"/>
    <lineage>
        <taxon>Bacteria</taxon>
        <taxon>Bacillati</taxon>
        <taxon>Bacillota</taxon>
        <taxon>Bacilli</taxon>
        <taxon>Bacillales</taxon>
        <taxon>Bacillaceae</taxon>
        <taxon>Ornithinibacillus</taxon>
    </lineage>
</organism>
<dbReference type="EMBL" id="CP162599">
    <property type="protein sequence ID" value="XDK32343.1"/>
    <property type="molecule type" value="Genomic_DNA"/>
</dbReference>
<feature type="domain" description="SLH" evidence="3">
    <location>
        <begin position="1227"/>
        <end position="1285"/>
    </location>
</feature>